<protein>
    <submittedName>
        <fullName evidence="3">Putative mucin TcMUCII</fullName>
    </submittedName>
</protein>
<comment type="caution">
    <text evidence="3">The sequence shown here is derived from an EMBL/GenBank/DDBJ whole genome shotgun (WGS) entry which is preliminary data.</text>
</comment>
<feature type="region of interest" description="Disordered" evidence="1">
    <location>
        <begin position="140"/>
        <end position="175"/>
    </location>
</feature>
<dbReference type="VEuPathDB" id="TriTrypDB:TcG_09207"/>
<dbReference type="AlphaFoldDB" id="A0A2V2UN30"/>
<organism evidence="3 4">
    <name type="scientific">Trypanosoma cruzi</name>
    <dbReference type="NCBI Taxonomy" id="5693"/>
    <lineage>
        <taxon>Eukaryota</taxon>
        <taxon>Discoba</taxon>
        <taxon>Euglenozoa</taxon>
        <taxon>Kinetoplastea</taxon>
        <taxon>Metakinetoplastina</taxon>
        <taxon>Trypanosomatida</taxon>
        <taxon>Trypanosomatidae</taxon>
        <taxon>Trypanosoma</taxon>
        <taxon>Schizotrypanum</taxon>
    </lineage>
</organism>
<dbReference type="VEuPathDB" id="TriTrypDB:TcCLB.509755.70"/>
<dbReference type="Pfam" id="PF01456">
    <property type="entry name" value="Mucin"/>
    <property type="match status" value="2"/>
</dbReference>
<dbReference type="VEuPathDB" id="TriTrypDB:C3747_57g149"/>
<evidence type="ECO:0000313" key="4">
    <source>
        <dbReference type="Proteomes" id="UP000246121"/>
    </source>
</evidence>
<dbReference type="VEuPathDB" id="TriTrypDB:C4B63_150g10"/>
<dbReference type="EMBL" id="PRFA01000150">
    <property type="protein sequence ID" value="PWU85635.1"/>
    <property type="molecule type" value="Genomic_DNA"/>
</dbReference>
<feature type="signal peptide" evidence="2">
    <location>
        <begin position="1"/>
        <end position="26"/>
    </location>
</feature>
<dbReference type="VEuPathDB" id="TriTrypDB:ECC02_008883"/>
<accession>A0A2V2UN30</accession>
<feature type="region of interest" description="Disordered" evidence="1">
    <location>
        <begin position="30"/>
        <end position="104"/>
    </location>
</feature>
<proteinExistence type="predicted"/>
<evidence type="ECO:0000313" key="3">
    <source>
        <dbReference type="EMBL" id="PWU85635.1"/>
    </source>
</evidence>
<dbReference type="Proteomes" id="UP000246121">
    <property type="component" value="Unassembled WGS sequence"/>
</dbReference>
<dbReference type="VEuPathDB" id="TriTrypDB:TcBrA4_0164230"/>
<name>A0A2V2UN30_TRYCR</name>
<feature type="compositionally biased region" description="Low complexity" evidence="1">
    <location>
        <begin position="141"/>
        <end position="167"/>
    </location>
</feature>
<gene>
    <name evidence="3" type="ORF">C4B63_150g10</name>
</gene>
<dbReference type="VEuPathDB" id="TriTrypDB:TcCL_ESM04995"/>
<evidence type="ECO:0000256" key="2">
    <source>
        <dbReference type="SAM" id="SignalP"/>
    </source>
</evidence>
<sequence length="205" mass="20570">MMTTCRLLCALLVLALFCCLSDCVIAGEEGTFSGSNPNPTTPKEPGAKGPGTKAAPESGAPKLTDAAETEQPKVNLKPAPGVASGTASEGPQLASNAGGLKNTVGDADARNIETATAPTPESAPSPLEERADVKKAGTEIKTNTTTNTPKAPTTTTTTTTTADPTTTSARTPSRLRGIDGSLGSSAWVCAPLLLAVSALAYTTVG</sequence>
<dbReference type="VEuPathDB" id="TriTrypDB:TCSYLVIO_003551"/>
<dbReference type="InterPro" id="IPR000458">
    <property type="entry name" value="Tryp_mucin"/>
</dbReference>
<feature type="compositionally biased region" description="Polar residues" evidence="1">
    <location>
        <begin position="85"/>
        <end position="95"/>
    </location>
</feature>
<dbReference type="VEuPathDB" id="TriTrypDB:BCY84_06388"/>
<dbReference type="VEuPathDB" id="TriTrypDB:TcCLB.508097.81"/>
<evidence type="ECO:0000256" key="1">
    <source>
        <dbReference type="SAM" id="MobiDB-lite"/>
    </source>
</evidence>
<reference evidence="3 4" key="1">
    <citation type="journal article" date="2018" name="Microb. Genom.">
        <title>Expanding an expanded genome: long-read sequencing of Trypanosoma cruzi.</title>
        <authorList>
            <person name="Berna L."/>
            <person name="Rodriguez M."/>
            <person name="Chiribao M.L."/>
            <person name="Parodi-Talice A."/>
            <person name="Pita S."/>
            <person name="Rijo G."/>
            <person name="Alvarez-Valin F."/>
            <person name="Robello C."/>
        </authorList>
    </citation>
    <scope>NUCLEOTIDE SEQUENCE [LARGE SCALE GENOMIC DNA]</scope>
    <source>
        <strain evidence="3 4">Dm28c</strain>
    </source>
</reference>
<feature type="chain" id="PRO_5016133880" evidence="2">
    <location>
        <begin position="27"/>
        <end position="205"/>
    </location>
</feature>
<keyword evidence="2" id="KW-0732">Signal</keyword>